<dbReference type="InterPro" id="IPR052895">
    <property type="entry name" value="HetReg/Transcr_Mod"/>
</dbReference>
<dbReference type="Pfam" id="PF06985">
    <property type="entry name" value="HET"/>
    <property type="match status" value="1"/>
</dbReference>
<keyword evidence="3" id="KW-1185">Reference proteome</keyword>
<evidence type="ECO:0000259" key="1">
    <source>
        <dbReference type="Pfam" id="PF06985"/>
    </source>
</evidence>
<evidence type="ECO:0000313" key="3">
    <source>
        <dbReference type="Proteomes" id="UP001301958"/>
    </source>
</evidence>
<accession>A0AAN7BW63</accession>
<reference evidence="2" key="2">
    <citation type="submission" date="2023-05" db="EMBL/GenBank/DDBJ databases">
        <authorList>
            <consortium name="Lawrence Berkeley National Laboratory"/>
            <person name="Steindorff A."/>
            <person name="Hensen N."/>
            <person name="Bonometti L."/>
            <person name="Westerberg I."/>
            <person name="Brannstrom I.O."/>
            <person name="Guillou S."/>
            <person name="Cros-Aarteil S."/>
            <person name="Calhoun S."/>
            <person name="Haridas S."/>
            <person name="Kuo A."/>
            <person name="Mondo S."/>
            <person name="Pangilinan J."/>
            <person name="Riley R."/>
            <person name="Labutti K."/>
            <person name="Andreopoulos B."/>
            <person name="Lipzen A."/>
            <person name="Chen C."/>
            <person name="Yanf M."/>
            <person name="Daum C."/>
            <person name="Ng V."/>
            <person name="Clum A."/>
            <person name="Ohm R."/>
            <person name="Martin F."/>
            <person name="Silar P."/>
            <person name="Natvig D."/>
            <person name="Lalanne C."/>
            <person name="Gautier V."/>
            <person name="Ament-Velasquez S.L."/>
            <person name="Kruys A."/>
            <person name="Hutchinson M.I."/>
            <person name="Powell A.J."/>
            <person name="Barry K."/>
            <person name="Miller A.N."/>
            <person name="Grigoriev I.V."/>
            <person name="Debuchy R."/>
            <person name="Gladieux P."/>
            <person name="Thoren M.H."/>
            <person name="Johannesson H."/>
        </authorList>
    </citation>
    <scope>NUCLEOTIDE SEQUENCE</scope>
    <source>
        <strain evidence="2">CBS 990.96</strain>
    </source>
</reference>
<protein>
    <submittedName>
        <fullName evidence="2">Heterokaryon incompatibility protein-domain-containing protein</fullName>
    </submittedName>
</protein>
<feature type="domain" description="Heterokaryon incompatibility" evidence="1">
    <location>
        <begin position="29"/>
        <end position="219"/>
    </location>
</feature>
<dbReference type="PANTHER" id="PTHR24148:SF73">
    <property type="entry name" value="HET DOMAIN PROTEIN (AFU_ORTHOLOGUE AFUA_8G01020)"/>
    <property type="match status" value="1"/>
</dbReference>
<dbReference type="Proteomes" id="UP001301958">
    <property type="component" value="Unassembled WGS sequence"/>
</dbReference>
<gene>
    <name evidence="2" type="ORF">QBC38DRAFT_515154</name>
</gene>
<organism evidence="2 3">
    <name type="scientific">Podospora fimiseda</name>
    <dbReference type="NCBI Taxonomy" id="252190"/>
    <lineage>
        <taxon>Eukaryota</taxon>
        <taxon>Fungi</taxon>
        <taxon>Dikarya</taxon>
        <taxon>Ascomycota</taxon>
        <taxon>Pezizomycotina</taxon>
        <taxon>Sordariomycetes</taxon>
        <taxon>Sordariomycetidae</taxon>
        <taxon>Sordariales</taxon>
        <taxon>Podosporaceae</taxon>
        <taxon>Podospora</taxon>
    </lineage>
</organism>
<dbReference type="PANTHER" id="PTHR24148">
    <property type="entry name" value="ANKYRIN REPEAT DOMAIN-CONTAINING PROTEIN 39 HOMOLOG-RELATED"/>
    <property type="match status" value="1"/>
</dbReference>
<dbReference type="AlphaFoldDB" id="A0AAN7BW63"/>
<proteinExistence type="predicted"/>
<reference evidence="2" key="1">
    <citation type="journal article" date="2023" name="Mol. Phylogenet. Evol.">
        <title>Genome-scale phylogeny and comparative genomics of the fungal order Sordariales.</title>
        <authorList>
            <person name="Hensen N."/>
            <person name="Bonometti L."/>
            <person name="Westerberg I."/>
            <person name="Brannstrom I.O."/>
            <person name="Guillou S."/>
            <person name="Cros-Aarteil S."/>
            <person name="Calhoun S."/>
            <person name="Haridas S."/>
            <person name="Kuo A."/>
            <person name="Mondo S."/>
            <person name="Pangilinan J."/>
            <person name="Riley R."/>
            <person name="LaButti K."/>
            <person name="Andreopoulos B."/>
            <person name="Lipzen A."/>
            <person name="Chen C."/>
            <person name="Yan M."/>
            <person name="Daum C."/>
            <person name="Ng V."/>
            <person name="Clum A."/>
            <person name="Steindorff A."/>
            <person name="Ohm R.A."/>
            <person name="Martin F."/>
            <person name="Silar P."/>
            <person name="Natvig D.O."/>
            <person name="Lalanne C."/>
            <person name="Gautier V."/>
            <person name="Ament-Velasquez S.L."/>
            <person name="Kruys A."/>
            <person name="Hutchinson M.I."/>
            <person name="Powell A.J."/>
            <person name="Barry K."/>
            <person name="Miller A.N."/>
            <person name="Grigoriev I.V."/>
            <person name="Debuchy R."/>
            <person name="Gladieux P."/>
            <person name="Hiltunen Thoren M."/>
            <person name="Johannesson H."/>
        </authorList>
    </citation>
    <scope>NUCLEOTIDE SEQUENCE</scope>
    <source>
        <strain evidence="2">CBS 990.96</strain>
    </source>
</reference>
<dbReference type="InterPro" id="IPR010730">
    <property type="entry name" value="HET"/>
</dbReference>
<name>A0AAN7BW63_9PEZI</name>
<dbReference type="EMBL" id="MU865297">
    <property type="protein sequence ID" value="KAK4230729.1"/>
    <property type="molecule type" value="Genomic_DNA"/>
</dbReference>
<sequence>MAYIPLGGLWTDPVSCVLYELPIDKAPPYKALSYAWDNGGTSNCFDIRCNGIIIAVSRNLFAALRRLRHSTEPVQVWVDALCINQKDDGERTHQVQLMREIYQKSEEVVIWLGEKARQDDVGKDALGAPQPGDPPSFIDWAGDSRDQNYWYAFLARQDKINPGVRDIFGAFCVLWLLSIGVETLEIKHLRHIAQSVTILNGLGAIMEQSWWQRTWVLQETVVTTKSRVYYDSISAPWEMLTQAADTYKNGLLTTSVESLYHYLVPLARFSGMIGTIETTRQVWRSPLRLVELLQILRQFRDRKATDPRDKVYALLGIIQYWGGPNRLFPDYANSVSQVYLKTSTTLIKNARSLDVLAGEHGILGGKFPKTSDRRPSWVTDWSFSPDINGQARLDTLYLYNAFNDDGDSAHSVRLHGRLLEISGLHVDDVLHVSPRQVRDNVNITDTFYRKMSHWRLVVKEWKSEFQNLSGGTYEYPGGGKVWDAFWRTVCADVEYNQDTNRGEHQRAGEGIVSASIEWLNGTGSRDHRRNTSIIAGYWQEIYTPKGDLGPEDAEAERKNAFHHAVERAAGGRTFFFTKEGYIGLGPRDMRSGDQVYVVPGSRVPFILRRLVLPITCRESTVETLISDKKETLIQIVSQPIETSRQQIREDSHEKACSRIHSSNCYLLVGDAYVHGIMDGEAVKASKRGLLETLYLW</sequence>
<dbReference type="Pfam" id="PF26639">
    <property type="entry name" value="Het-6_barrel"/>
    <property type="match status" value="1"/>
</dbReference>
<comment type="caution">
    <text evidence="2">The sequence shown here is derived from an EMBL/GenBank/DDBJ whole genome shotgun (WGS) entry which is preliminary data.</text>
</comment>
<evidence type="ECO:0000313" key="2">
    <source>
        <dbReference type="EMBL" id="KAK4230729.1"/>
    </source>
</evidence>